<keyword evidence="2" id="KW-0472">Membrane</keyword>
<feature type="compositionally biased region" description="Low complexity" evidence="1">
    <location>
        <begin position="41"/>
        <end position="66"/>
    </location>
</feature>
<feature type="region of interest" description="Disordered" evidence="1">
    <location>
        <begin position="1"/>
        <end position="104"/>
    </location>
</feature>
<feature type="compositionally biased region" description="Low complexity" evidence="1">
    <location>
        <begin position="17"/>
        <end position="29"/>
    </location>
</feature>
<feature type="compositionally biased region" description="Pro residues" evidence="1">
    <location>
        <begin position="30"/>
        <end position="40"/>
    </location>
</feature>
<keyword evidence="2" id="KW-1133">Transmembrane helix</keyword>
<reference evidence="3" key="1">
    <citation type="journal article" date="2014" name="Int. J. Syst. Evol. Microbiol.">
        <title>Complete genome sequence of Corynebacterium casei LMG S-19264T (=DSM 44701T), isolated from a smear-ripened cheese.</title>
        <authorList>
            <consortium name="US DOE Joint Genome Institute (JGI-PGF)"/>
            <person name="Walter F."/>
            <person name="Albersmeier A."/>
            <person name="Kalinowski J."/>
            <person name="Ruckert C."/>
        </authorList>
    </citation>
    <scope>NUCLEOTIDE SEQUENCE</scope>
    <source>
        <strain evidence="3">JCM 3276</strain>
    </source>
</reference>
<accession>A0A918G3Y0</accession>
<dbReference type="RefSeq" id="WP_189208630.1">
    <property type="nucleotide sequence ID" value="NZ_BMRB01000001.1"/>
</dbReference>
<feature type="transmembrane region" description="Helical" evidence="2">
    <location>
        <begin position="109"/>
        <end position="130"/>
    </location>
</feature>
<feature type="compositionally biased region" description="Pro residues" evidence="1">
    <location>
        <begin position="1"/>
        <end position="16"/>
    </location>
</feature>
<reference evidence="3" key="2">
    <citation type="submission" date="2020-09" db="EMBL/GenBank/DDBJ databases">
        <authorList>
            <person name="Sun Q."/>
            <person name="Ohkuma M."/>
        </authorList>
    </citation>
    <scope>NUCLEOTIDE SEQUENCE</scope>
    <source>
        <strain evidence="3">JCM 3276</strain>
    </source>
</reference>
<feature type="compositionally biased region" description="Pro residues" evidence="1">
    <location>
        <begin position="67"/>
        <end position="83"/>
    </location>
</feature>
<organism evidence="3 4">
    <name type="scientific">Actinokineospora fastidiosa</name>
    <dbReference type="NCBI Taxonomy" id="1816"/>
    <lineage>
        <taxon>Bacteria</taxon>
        <taxon>Bacillati</taxon>
        <taxon>Actinomycetota</taxon>
        <taxon>Actinomycetes</taxon>
        <taxon>Pseudonocardiales</taxon>
        <taxon>Pseudonocardiaceae</taxon>
        <taxon>Actinokineospora</taxon>
    </lineage>
</organism>
<keyword evidence="4" id="KW-1185">Reference proteome</keyword>
<sequence>MSSPQPPYGQQPPPGGPHQQGQPYPQQGQPFPPQGQPYPPQGQQFPPQGQQYPPQGQPYPQDQGFPQTPPQGQPYGQTPPPGQPYGQQQFPAAPPEGAAPPPRKSNSKLIRAIVVIVGILVVGGVGVYFFTKSPASANVGDCIKVKKASSTDADVEKIGCDSPDAVFKVGKKLDSDTASCPDGDYTQYSQSGRGSDFSLCLTVNATKGECLTGLDSPEKTKKVACGGSDVELEIVEVLDGKTDVEECASVEGAVNGLSYTEPPSVVCVKLP</sequence>
<dbReference type="AlphaFoldDB" id="A0A918G3Y0"/>
<evidence type="ECO:0000256" key="1">
    <source>
        <dbReference type="SAM" id="MobiDB-lite"/>
    </source>
</evidence>
<comment type="caution">
    <text evidence="3">The sequence shown here is derived from an EMBL/GenBank/DDBJ whole genome shotgun (WGS) entry which is preliminary data.</text>
</comment>
<proteinExistence type="predicted"/>
<gene>
    <name evidence="3" type="ORF">GCM10010171_04980</name>
</gene>
<evidence type="ECO:0000256" key="2">
    <source>
        <dbReference type="SAM" id="Phobius"/>
    </source>
</evidence>
<dbReference type="Proteomes" id="UP000660680">
    <property type="component" value="Unassembled WGS sequence"/>
</dbReference>
<feature type="compositionally biased region" description="Pro residues" evidence="1">
    <location>
        <begin position="92"/>
        <end position="103"/>
    </location>
</feature>
<evidence type="ECO:0000313" key="3">
    <source>
        <dbReference type="EMBL" id="GGS15867.1"/>
    </source>
</evidence>
<dbReference type="EMBL" id="BMRB01000001">
    <property type="protein sequence ID" value="GGS15867.1"/>
    <property type="molecule type" value="Genomic_DNA"/>
</dbReference>
<name>A0A918G3Y0_9PSEU</name>
<protein>
    <submittedName>
        <fullName evidence="3">Uncharacterized protein</fullName>
    </submittedName>
</protein>
<keyword evidence="2" id="KW-0812">Transmembrane</keyword>
<evidence type="ECO:0000313" key="4">
    <source>
        <dbReference type="Proteomes" id="UP000660680"/>
    </source>
</evidence>